<dbReference type="EMBL" id="JBIGHZ010000001">
    <property type="protein sequence ID" value="MFG6447320.1"/>
    <property type="molecule type" value="Genomic_DNA"/>
</dbReference>
<evidence type="ECO:0000256" key="4">
    <source>
        <dbReference type="ARBA" id="ARBA00023008"/>
    </source>
</evidence>
<evidence type="ECO:0000313" key="8">
    <source>
        <dbReference type="Proteomes" id="UP001606099"/>
    </source>
</evidence>
<keyword evidence="2" id="KW-0479">Metal-binding</keyword>
<dbReference type="PROSITE" id="PS00079">
    <property type="entry name" value="MULTICOPPER_OXIDASE1"/>
    <property type="match status" value="1"/>
</dbReference>
<feature type="chain" id="PRO_5045577311" evidence="5">
    <location>
        <begin position="38"/>
        <end position="180"/>
    </location>
</feature>
<accession>A0ABW7FSL3</accession>
<feature type="signal peptide" evidence="5">
    <location>
        <begin position="1"/>
        <end position="37"/>
    </location>
</feature>
<comment type="caution">
    <text evidence="7">The sequence shown here is derived from an EMBL/GenBank/DDBJ whole genome shotgun (WGS) entry which is preliminary data.</text>
</comment>
<keyword evidence="4" id="KW-0186">Copper</keyword>
<evidence type="ECO:0000256" key="3">
    <source>
        <dbReference type="ARBA" id="ARBA00022764"/>
    </source>
</evidence>
<sequence>MTHSCNTQDALRFASVRRLLPLALLLALGLSPLPSLAHGGDTHSPRPSAAAEQMPWGMAGTAQANTRTIDIRMQDRMRFTPQKLRVREGETVRLRVHNDGQLMHEIVLGTRATLDEHALQMEKFPDMEHDAPYMAHVPPGQSQDIVWTFNRAGNFEFACLIAGHYQAGMRGSISVQPKPL</sequence>
<name>A0ABW7FSL3_9BURK</name>
<evidence type="ECO:0000256" key="1">
    <source>
        <dbReference type="ARBA" id="ARBA00004418"/>
    </source>
</evidence>
<dbReference type="Gene3D" id="2.60.40.420">
    <property type="entry name" value="Cupredoxins - blue copper proteins"/>
    <property type="match status" value="1"/>
</dbReference>
<dbReference type="Proteomes" id="UP001606099">
    <property type="component" value="Unassembled WGS sequence"/>
</dbReference>
<keyword evidence="8" id="KW-1185">Reference proteome</keyword>
<dbReference type="InterPro" id="IPR033138">
    <property type="entry name" value="Cu_oxidase_CS"/>
</dbReference>
<feature type="domain" description="Blue (type 1) copper" evidence="6">
    <location>
        <begin position="73"/>
        <end position="176"/>
    </location>
</feature>
<gene>
    <name evidence="7" type="ORF">ACG0Z6_03580</name>
</gene>
<protein>
    <submittedName>
        <fullName evidence="7">Cupredoxin domain-containing protein</fullName>
    </submittedName>
</protein>
<evidence type="ECO:0000313" key="7">
    <source>
        <dbReference type="EMBL" id="MFG6447320.1"/>
    </source>
</evidence>
<evidence type="ECO:0000259" key="6">
    <source>
        <dbReference type="Pfam" id="PF00127"/>
    </source>
</evidence>
<evidence type="ECO:0000256" key="2">
    <source>
        <dbReference type="ARBA" id="ARBA00022723"/>
    </source>
</evidence>
<dbReference type="PANTHER" id="PTHR38439">
    <property type="entry name" value="AURACYANIN-B"/>
    <property type="match status" value="1"/>
</dbReference>
<keyword evidence="5" id="KW-0732">Signal</keyword>
<dbReference type="InterPro" id="IPR050845">
    <property type="entry name" value="Cu-binding_ET"/>
</dbReference>
<organism evidence="7 8">
    <name type="scientific">Roseateles rivi</name>
    <dbReference type="NCBI Taxonomy" id="3299028"/>
    <lineage>
        <taxon>Bacteria</taxon>
        <taxon>Pseudomonadati</taxon>
        <taxon>Pseudomonadota</taxon>
        <taxon>Betaproteobacteria</taxon>
        <taxon>Burkholderiales</taxon>
        <taxon>Sphaerotilaceae</taxon>
        <taxon>Roseateles</taxon>
    </lineage>
</organism>
<dbReference type="RefSeq" id="WP_394458686.1">
    <property type="nucleotide sequence ID" value="NZ_JBIGHZ010000001.1"/>
</dbReference>
<dbReference type="SUPFAM" id="SSF49503">
    <property type="entry name" value="Cupredoxins"/>
    <property type="match status" value="1"/>
</dbReference>
<dbReference type="Pfam" id="PF00127">
    <property type="entry name" value="Copper-bind"/>
    <property type="match status" value="1"/>
</dbReference>
<dbReference type="InterPro" id="IPR008972">
    <property type="entry name" value="Cupredoxin"/>
</dbReference>
<dbReference type="CDD" id="cd04211">
    <property type="entry name" value="Cupredoxin_like_2"/>
    <property type="match status" value="1"/>
</dbReference>
<dbReference type="InterPro" id="IPR000923">
    <property type="entry name" value="BlueCu_1"/>
</dbReference>
<evidence type="ECO:0000256" key="5">
    <source>
        <dbReference type="SAM" id="SignalP"/>
    </source>
</evidence>
<comment type="subcellular location">
    <subcellularLocation>
        <location evidence="1">Periplasm</location>
    </subcellularLocation>
</comment>
<keyword evidence="3" id="KW-0574">Periplasm</keyword>
<dbReference type="PANTHER" id="PTHR38439:SF3">
    <property type="entry name" value="COPPER-RESISTANT CUPROPROTEIN COPI"/>
    <property type="match status" value="1"/>
</dbReference>
<reference evidence="7 8" key="1">
    <citation type="submission" date="2024-08" db="EMBL/GenBank/DDBJ databases">
        <authorList>
            <person name="Lu H."/>
        </authorList>
    </citation>
    <scope>NUCLEOTIDE SEQUENCE [LARGE SCALE GENOMIC DNA]</scope>
    <source>
        <strain evidence="7 8">BYS180W</strain>
    </source>
</reference>
<proteinExistence type="predicted"/>